<keyword evidence="2 4" id="KW-0863">Zinc-finger</keyword>
<dbReference type="Gene3D" id="3.30.40.10">
    <property type="entry name" value="Zinc/RING finger domain, C3HC4 (zinc finger)"/>
    <property type="match status" value="1"/>
</dbReference>
<dbReference type="Pfam" id="PF13639">
    <property type="entry name" value="zf-RING_2"/>
    <property type="match status" value="1"/>
</dbReference>
<organism evidence="6 7">
    <name type="scientific">Cladophialophora bantiana (strain ATCC 10958 / CBS 173.52 / CDC B-1940 / NIH 8579)</name>
    <name type="common">Xylohypha bantiana</name>
    <dbReference type="NCBI Taxonomy" id="1442370"/>
    <lineage>
        <taxon>Eukaryota</taxon>
        <taxon>Fungi</taxon>
        <taxon>Dikarya</taxon>
        <taxon>Ascomycota</taxon>
        <taxon>Pezizomycotina</taxon>
        <taxon>Eurotiomycetes</taxon>
        <taxon>Chaetothyriomycetidae</taxon>
        <taxon>Chaetothyriales</taxon>
        <taxon>Herpotrichiellaceae</taxon>
        <taxon>Cladophialophora</taxon>
    </lineage>
</organism>
<evidence type="ECO:0000259" key="5">
    <source>
        <dbReference type="PROSITE" id="PS50089"/>
    </source>
</evidence>
<dbReference type="RefSeq" id="XP_016624290.1">
    <property type="nucleotide sequence ID" value="XM_016758962.1"/>
</dbReference>
<dbReference type="HOGENOM" id="CLU_1081835_0_0_1"/>
<evidence type="ECO:0000256" key="3">
    <source>
        <dbReference type="ARBA" id="ARBA00022833"/>
    </source>
</evidence>
<gene>
    <name evidence="6" type="ORF">Z519_01205</name>
</gene>
<keyword evidence="1" id="KW-0479">Metal-binding</keyword>
<dbReference type="VEuPathDB" id="FungiDB:Z519_01205"/>
<keyword evidence="7" id="KW-1185">Reference proteome</keyword>
<accession>A0A0D2F5Z3</accession>
<evidence type="ECO:0000313" key="6">
    <source>
        <dbReference type="EMBL" id="KIW97621.1"/>
    </source>
</evidence>
<dbReference type="PROSITE" id="PS50089">
    <property type="entry name" value="ZF_RING_2"/>
    <property type="match status" value="1"/>
</dbReference>
<dbReference type="GeneID" id="27694133"/>
<dbReference type="InterPro" id="IPR013083">
    <property type="entry name" value="Znf_RING/FYVE/PHD"/>
</dbReference>
<proteinExistence type="predicted"/>
<evidence type="ECO:0000313" key="7">
    <source>
        <dbReference type="Proteomes" id="UP000053789"/>
    </source>
</evidence>
<name>A0A0D2F5Z3_CLAB1</name>
<dbReference type="SUPFAM" id="SSF57850">
    <property type="entry name" value="RING/U-box"/>
    <property type="match status" value="1"/>
</dbReference>
<dbReference type="PANTHER" id="PTHR15710">
    <property type="entry name" value="E3 UBIQUITIN-PROTEIN LIGASE PRAJA"/>
    <property type="match status" value="1"/>
</dbReference>
<dbReference type="EMBL" id="KN846981">
    <property type="protein sequence ID" value="KIW97621.1"/>
    <property type="molecule type" value="Genomic_DNA"/>
</dbReference>
<dbReference type="AlphaFoldDB" id="A0A0D2F5Z3"/>
<protein>
    <recommendedName>
        <fullName evidence="5">RING-type domain-containing protein</fullName>
    </recommendedName>
</protein>
<dbReference type="GO" id="GO:0008270">
    <property type="term" value="F:zinc ion binding"/>
    <property type="evidence" value="ECO:0007669"/>
    <property type="project" value="UniProtKB-KW"/>
</dbReference>
<feature type="domain" description="RING-type" evidence="5">
    <location>
        <begin position="188"/>
        <end position="232"/>
    </location>
</feature>
<reference evidence="6" key="1">
    <citation type="submission" date="2015-01" db="EMBL/GenBank/DDBJ databases">
        <title>The Genome Sequence of Cladophialophora bantiana CBS 173.52.</title>
        <authorList>
            <consortium name="The Broad Institute Genomics Platform"/>
            <person name="Cuomo C."/>
            <person name="de Hoog S."/>
            <person name="Gorbushina A."/>
            <person name="Stielow B."/>
            <person name="Teixiera M."/>
            <person name="Abouelleil A."/>
            <person name="Chapman S.B."/>
            <person name="Priest M."/>
            <person name="Young S.K."/>
            <person name="Wortman J."/>
            <person name="Nusbaum C."/>
            <person name="Birren B."/>
        </authorList>
    </citation>
    <scope>NUCLEOTIDE SEQUENCE [LARGE SCALE GENOMIC DNA]</scope>
    <source>
        <strain evidence="6">CBS 173.52</strain>
    </source>
</reference>
<keyword evidence="3" id="KW-0862">Zinc</keyword>
<dbReference type="Proteomes" id="UP000053789">
    <property type="component" value="Unassembled WGS sequence"/>
</dbReference>
<evidence type="ECO:0000256" key="4">
    <source>
        <dbReference type="PROSITE-ProRule" id="PRU00175"/>
    </source>
</evidence>
<evidence type="ECO:0000256" key="1">
    <source>
        <dbReference type="ARBA" id="ARBA00022723"/>
    </source>
</evidence>
<dbReference type="InterPro" id="IPR001841">
    <property type="entry name" value="Znf_RING"/>
</dbReference>
<dbReference type="OrthoDB" id="8062037at2759"/>
<sequence>MVAAMMEHVRLSALSLCISPGITAKTKGLTDYAIRYHLHSLVRKIDVLCKAFDELRLSADNHKLSDHTQIYLKFINLAPVLTTIAANDIKRLNWCTTVDTVQVPQFTSQWRPTAMHVLWITSTTMNGNILPAVYFLGLFMLEQYRFLEVQEACIFDAEEHAMKQCPLVAFKAPGGDATDDQQDMGHDCAICQVEAIGKAEYVYNLPCNHQFHRWCLIVWLIRESRSRCPLCRYQILINGVCRPALGSGLRYGNDAMC</sequence>
<evidence type="ECO:0000256" key="2">
    <source>
        <dbReference type="ARBA" id="ARBA00022771"/>
    </source>
</evidence>
<dbReference type="SMART" id="SM00184">
    <property type="entry name" value="RING"/>
    <property type="match status" value="1"/>
</dbReference>